<gene>
    <name evidence="11" type="ORF">G4Y79_19995</name>
</gene>
<feature type="compositionally biased region" description="Polar residues" evidence="8">
    <location>
        <begin position="505"/>
        <end position="517"/>
    </location>
</feature>
<evidence type="ECO:0000259" key="10">
    <source>
        <dbReference type="PROSITE" id="PS50109"/>
    </source>
</evidence>
<dbReference type="PRINTS" id="PR00344">
    <property type="entry name" value="BCTRLSENSOR"/>
</dbReference>
<dbReference type="PANTHER" id="PTHR43711">
    <property type="entry name" value="TWO-COMPONENT HISTIDINE KINASE"/>
    <property type="match status" value="1"/>
</dbReference>
<dbReference type="Pfam" id="PF00512">
    <property type="entry name" value="HisKA"/>
    <property type="match status" value="1"/>
</dbReference>
<feature type="transmembrane region" description="Helical" evidence="9">
    <location>
        <begin position="23"/>
        <end position="43"/>
    </location>
</feature>
<feature type="transmembrane region" description="Helical" evidence="9">
    <location>
        <begin position="79"/>
        <end position="97"/>
    </location>
</feature>
<feature type="transmembrane region" description="Helical" evidence="9">
    <location>
        <begin position="125"/>
        <end position="142"/>
    </location>
</feature>
<dbReference type="FunFam" id="3.30.565.10:FF:000006">
    <property type="entry name" value="Sensor histidine kinase WalK"/>
    <property type="match status" value="1"/>
</dbReference>
<evidence type="ECO:0000256" key="1">
    <source>
        <dbReference type="ARBA" id="ARBA00000085"/>
    </source>
</evidence>
<dbReference type="InterPro" id="IPR004358">
    <property type="entry name" value="Sig_transdc_His_kin-like_C"/>
</dbReference>
<keyword evidence="6" id="KW-0902">Two-component regulatory system</keyword>
<evidence type="ECO:0000256" key="3">
    <source>
        <dbReference type="ARBA" id="ARBA00022553"/>
    </source>
</evidence>
<feature type="compositionally biased region" description="Low complexity" evidence="8">
    <location>
        <begin position="472"/>
        <end position="485"/>
    </location>
</feature>
<dbReference type="Pfam" id="PF02518">
    <property type="entry name" value="HATPase_c"/>
    <property type="match status" value="1"/>
</dbReference>
<dbReference type="InterPro" id="IPR050736">
    <property type="entry name" value="Sensor_HK_Regulatory"/>
</dbReference>
<evidence type="ECO:0000256" key="6">
    <source>
        <dbReference type="ARBA" id="ARBA00023012"/>
    </source>
</evidence>
<dbReference type="PANTHER" id="PTHR43711:SF26">
    <property type="entry name" value="SENSOR HISTIDINE KINASE RCSC"/>
    <property type="match status" value="1"/>
</dbReference>
<keyword evidence="4" id="KW-0808">Transferase</keyword>
<name>A0A7S8IDV9_9CHLR</name>
<dbReference type="SMART" id="SM00388">
    <property type="entry name" value="HisKA"/>
    <property type="match status" value="1"/>
</dbReference>
<evidence type="ECO:0000256" key="9">
    <source>
        <dbReference type="SAM" id="Phobius"/>
    </source>
</evidence>
<dbReference type="InterPro" id="IPR036890">
    <property type="entry name" value="HATPase_C_sf"/>
</dbReference>
<dbReference type="InterPro" id="IPR005467">
    <property type="entry name" value="His_kinase_dom"/>
</dbReference>
<dbReference type="Gene3D" id="3.30.565.10">
    <property type="entry name" value="Histidine kinase-like ATPase, C-terminal domain"/>
    <property type="match status" value="1"/>
</dbReference>
<evidence type="ECO:0000256" key="5">
    <source>
        <dbReference type="ARBA" id="ARBA00022777"/>
    </source>
</evidence>
<dbReference type="PROSITE" id="PS50109">
    <property type="entry name" value="HIS_KIN"/>
    <property type="match status" value="1"/>
</dbReference>
<comment type="catalytic activity">
    <reaction evidence="1">
        <text>ATP + protein L-histidine = ADP + protein N-phospho-L-histidine.</text>
        <dbReference type="EC" id="2.7.13.3"/>
    </reaction>
</comment>
<reference evidence="11 12" key="1">
    <citation type="submission" date="2020-02" db="EMBL/GenBank/DDBJ databases">
        <authorList>
            <person name="Zheng R.K."/>
            <person name="Sun C.M."/>
        </authorList>
    </citation>
    <scope>NUCLEOTIDE SEQUENCE [LARGE SCALE GENOMIC DNA]</scope>
    <source>
        <strain evidence="12">rifampicinis</strain>
    </source>
</reference>
<dbReference type="GO" id="GO:0000155">
    <property type="term" value="F:phosphorelay sensor kinase activity"/>
    <property type="evidence" value="ECO:0007669"/>
    <property type="project" value="InterPro"/>
</dbReference>
<dbReference type="EMBL" id="CP062983">
    <property type="protein sequence ID" value="QPC81946.1"/>
    <property type="molecule type" value="Genomic_DNA"/>
</dbReference>
<dbReference type="EC" id="2.7.13.3" evidence="2"/>
<dbReference type="SUPFAM" id="SSF47384">
    <property type="entry name" value="Homodimeric domain of signal transducing histidine kinase"/>
    <property type="match status" value="1"/>
</dbReference>
<keyword evidence="3" id="KW-0597">Phosphoprotein</keyword>
<feature type="coiled-coil region" evidence="7">
    <location>
        <begin position="191"/>
        <end position="235"/>
    </location>
</feature>
<dbReference type="Gene3D" id="1.10.287.130">
    <property type="match status" value="1"/>
</dbReference>
<dbReference type="SMART" id="SM00387">
    <property type="entry name" value="HATPase_c"/>
    <property type="match status" value="1"/>
</dbReference>
<proteinExistence type="predicted"/>
<keyword evidence="12" id="KW-1185">Reference proteome</keyword>
<keyword evidence="7" id="KW-0175">Coiled coil</keyword>
<feature type="transmembrane region" description="Helical" evidence="9">
    <location>
        <begin position="148"/>
        <end position="167"/>
    </location>
</feature>
<keyword evidence="9" id="KW-1133">Transmembrane helix</keyword>
<keyword evidence="9" id="KW-0472">Membrane</keyword>
<evidence type="ECO:0000313" key="11">
    <source>
        <dbReference type="EMBL" id="QPC81946.1"/>
    </source>
</evidence>
<evidence type="ECO:0000313" key="12">
    <source>
        <dbReference type="Proteomes" id="UP000594468"/>
    </source>
</evidence>
<accession>A0A7S8IDV9</accession>
<keyword evidence="5 11" id="KW-0418">Kinase</keyword>
<dbReference type="RefSeq" id="WP_195170016.1">
    <property type="nucleotide sequence ID" value="NZ_CP062983.1"/>
</dbReference>
<protein>
    <recommendedName>
        <fullName evidence="2">histidine kinase</fullName>
        <ecNumber evidence="2">2.7.13.3</ecNumber>
    </recommendedName>
</protein>
<feature type="domain" description="Histidine kinase" evidence="10">
    <location>
        <begin position="242"/>
        <end position="465"/>
    </location>
</feature>
<evidence type="ECO:0000256" key="2">
    <source>
        <dbReference type="ARBA" id="ARBA00012438"/>
    </source>
</evidence>
<feature type="transmembrane region" description="Helical" evidence="9">
    <location>
        <begin position="103"/>
        <end position="120"/>
    </location>
</feature>
<dbReference type="SUPFAM" id="SSF55874">
    <property type="entry name" value="ATPase domain of HSP90 chaperone/DNA topoisomerase II/histidine kinase"/>
    <property type="match status" value="1"/>
</dbReference>
<dbReference type="InterPro" id="IPR003661">
    <property type="entry name" value="HisK_dim/P_dom"/>
</dbReference>
<feature type="region of interest" description="Disordered" evidence="8">
    <location>
        <begin position="472"/>
        <end position="517"/>
    </location>
</feature>
<dbReference type="AlphaFoldDB" id="A0A7S8IDV9"/>
<dbReference type="KEGG" id="pmet:G4Y79_19995"/>
<dbReference type="CDD" id="cd00082">
    <property type="entry name" value="HisKA"/>
    <property type="match status" value="1"/>
</dbReference>
<dbReference type="CDD" id="cd16922">
    <property type="entry name" value="HATPase_EvgS-ArcB-TorS-like"/>
    <property type="match status" value="1"/>
</dbReference>
<evidence type="ECO:0000256" key="7">
    <source>
        <dbReference type="SAM" id="Coils"/>
    </source>
</evidence>
<organism evidence="11 12">
    <name type="scientific">Phototrophicus methaneseepsis</name>
    <dbReference type="NCBI Taxonomy" id="2710758"/>
    <lineage>
        <taxon>Bacteria</taxon>
        <taxon>Bacillati</taxon>
        <taxon>Chloroflexota</taxon>
        <taxon>Candidatus Thermofontia</taxon>
        <taxon>Phototrophicales</taxon>
        <taxon>Phototrophicaceae</taxon>
        <taxon>Phototrophicus</taxon>
    </lineage>
</organism>
<keyword evidence="9" id="KW-0812">Transmembrane</keyword>
<dbReference type="InterPro" id="IPR003594">
    <property type="entry name" value="HATPase_dom"/>
</dbReference>
<evidence type="ECO:0000256" key="4">
    <source>
        <dbReference type="ARBA" id="ARBA00022679"/>
    </source>
</evidence>
<sequence>MDTMEMKPNEYVSVIMTRRLKRILHLSIAMAGALIIMALAFSIGETTSQLHIVGSGVLLLSGCVIALNQLDRIGFDRATWLLLGSLIISQSIMLIFGDIRDQQIVLLLTPIVIVIASQVVQSEQLWSYALVCIAMIIIGPLFDRKPGMPVFQMVSVVLTLIAAFLHMRMMGTINSIIQWSLANYTRENASNKEINDKRAMLAKNLQQNEEMANRLRQINEQLESTRARVEEARHFRGQFLANMSHELRTPLNAIIGFSETMLRFPIMYDDQELPQNYETDLGEVHESGKHLLLVVNNILDLAKIDAKKLEIEARRLELKPLINDLITFTKAAIANKPINVTYQGPDVPPDVVADQNRLMQIMQNLADNAAKYTDEGNITFVIDTLDDSMLEFSIVDTGCGISEELHDTLFEEFQQARRASRDPRDGSGLGLALARALIELMDGTIAVKSVPGKGSTFSITIPLYVEEVKSTETTAPSTQQAAAPALSDPKTEAPTLEAPALNIAEKQSQKAATQAAL</sequence>
<dbReference type="Proteomes" id="UP000594468">
    <property type="component" value="Chromosome"/>
</dbReference>
<dbReference type="InterPro" id="IPR036097">
    <property type="entry name" value="HisK_dim/P_sf"/>
</dbReference>
<evidence type="ECO:0000256" key="8">
    <source>
        <dbReference type="SAM" id="MobiDB-lite"/>
    </source>
</evidence>